<accession>A0A0S7WF11</accession>
<dbReference type="Proteomes" id="UP000051124">
    <property type="component" value="Unassembled WGS sequence"/>
</dbReference>
<dbReference type="InterPro" id="IPR025965">
    <property type="entry name" value="FlgD/Vpr_Ig-like"/>
</dbReference>
<organism evidence="2 3">
    <name type="scientific">candidate division TA06 bacterium DG_26</name>
    <dbReference type="NCBI Taxonomy" id="1703771"/>
    <lineage>
        <taxon>Bacteria</taxon>
        <taxon>Bacteria division TA06</taxon>
    </lineage>
</organism>
<dbReference type="InterPro" id="IPR026444">
    <property type="entry name" value="Secre_tail"/>
</dbReference>
<evidence type="ECO:0000313" key="2">
    <source>
        <dbReference type="EMBL" id="KPJ48749.1"/>
    </source>
</evidence>
<dbReference type="AlphaFoldDB" id="A0A0S7WF11"/>
<comment type="caution">
    <text evidence="2">The sequence shown here is derived from an EMBL/GenBank/DDBJ whole genome shotgun (WGS) entry which is preliminary data.</text>
</comment>
<dbReference type="NCBIfam" id="TIGR04183">
    <property type="entry name" value="Por_Secre_tail"/>
    <property type="match status" value="1"/>
</dbReference>
<reference evidence="2 3" key="1">
    <citation type="journal article" date="2015" name="Microbiome">
        <title>Genomic resolution of linkages in carbon, nitrogen, and sulfur cycling among widespread estuary sediment bacteria.</title>
        <authorList>
            <person name="Baker B.J."/>
            <person name="Lazar C.S."/>
            <person name="Teske A.P."/>
            <person name="Dick G.J."/>
        </authorList>
    </citation>
    <scope>NUCLEOTIDE SEQUENCE [LARGE SCALE GENOMIC DNA]</scope>
    <source>
        <strain evidence="2">DG_26</strain>
    </source>
</reference>
<evidence type="ECO:0000259" key="1">
    <source>
        <dbReference type="Pfam" id="PF13860"/>
    </source>
</evidence>
<name>A0A0S7WF11_UNCT6</name>
<evidence type="ECO:0000313" key="3">
    <source>
        <dbReference type="Proteomes" id="UP000051124"/>
    </source>
</evidence>
<dbReference type="EMBL" id="LIZT01000099">
    <property type="protein sequence ID" value="KPJ48749.1"/>
    <property type="molecule type" value="Genomic_DNA"/>
</dbReference>
<dbReference type="Gene3D" id="2.60.40.4070">
    <property type="match status" value="1"/>
</dbReference>
<gene>
    <name evidence="2" type="ORF">AMJ40_06970</name>
</gene>
<proteinExistence type="predicted"/>
<feature type="domain" description="FlgD/Vpr Ig-like" evidence="1">
    <location>
        <begin position="26"/>
        <end position="84"/>
    </location>
</feature>
<sequence length="100" mass="11195">MEEERVSATLPFILRCAPNPLRDRTRITYGLPRKSDVQIVIYNILGQEVATLLQKAQDAGRYTVTWDGRDGSGSKVPGGLYFLRLDTGDHCATRKVCVVR</sequence>
<protein>
    <recommendedName>
        <fullName evidence="1">FlgD/Vpr Ig-like domain-containing protein</fullName>
    </recommendedName>
</protein>
<dbReference type="Pfam" id="PF13860">
    <property type="entry name" value="FlgD_ig"/>
    <property type="match status" value="1"/>
</dbReference>